<evidence type="ECO:0000313" key="5">
    <source>
        <dbReference type="Proteomes" id="UP001054837"/>
    </source>
</evidence>
<dbReference type="Proteomes" id="UP001054837">
    <property type="component" value="Unassembled WGS sequence"/>
</dbReference>
<sequence>MILNNMRFLLALLSTIYFCGFSSNGQKNFMPPRHISEFTDPISGFNPFVDLEEGYVNEERPPILSLVEAMDLEPDDQNFITQPPFFLKPLKERKLSSSVRDNQKMILSENNSKKDDYPASKRKSIMFDNLTVKDFDIFLKSPSDNKETNSTSKNEAQDNNDIETLSINEFKKEGIPNKQILENVHKSIQGKNTSETKKHPSETKKKIKENLIIAVITCIIFATCIALIILVILFIRESDKNNEPTHV</sequence>
<proteinExistence type="predicted"/>
<evidence type="ECO:0000256" key="1">
    <source>
        <dbReference type="SAM" id="MobiDB-lite"/>
    </source>
</evidence>
<dbReference type="EMBL" id="BPLQ01015115">
    <property type="protein sequence ID" value="GIY85979.1"/>
    <property type="molecule type" value="Genomic_DNA"/>
</dbReference>
<feature type="transmembrane region" description="Helical" evidence="2">
    <location>
        <begin position="211"/>
        <end position="235"/>
    </location>
</feature>
<evidence type="ECO:0000313" key="4">
    <source>
        <dbReference type="EMBL" id="GIY85979.1"/>
    </source>
</evidence>
<accession>A0AAV4WVZ6</accession>
<evidence type="ECO:0000256" key="3">
    <source>
        <dbReference type="SAM" id="SignalP"/>
    </source>
</evidence>
<feature type="compositionally biased region" description="Polar residues" evidence="1">
    <location>
        <begin position="148"/>
        <end position="162"/>
    </location>
</feature>
<keyword evidence="2" id="KW-0812">Transmembrane</keyword>
<comment type="caution">
    <text evidence="4">The sequence shown here is derived from an EMBL/GenBank/DDBJ whole genome shotgun (WGS) entry which is preliminary data.</text>
</comment>
<feature type="region of interest" description="Disordered" evidence="1">
    <location>
        <begin position="143"/>
        <end position="162"/>
    </location>
</feature>
<dbReference type="AlphaFoldDB" id="A0AAV4WVZ6"/>
<gene>
    <name evidence="4" type="ORF">CDAR_516641</name>
</gene>
<feature type="chain" id="PRO_5043472848" evidence="3">
    <location>
        <begin position="22"/>
        <end position="247"/>
    </location>
</feature>
<keyword evidence="5" id="KW-1185">Reference proteome</keyword>
<organism evidence="4 5">
    <name type="scientific">Caerostris darwini</name>
    <dbReference type="NCBI Taxonomy" id="1538125"/>
    <lineage>
        <taxon>Eukaryota</taxon>
        <taxon>Metazoa</taxon>
        <taxon>Ecdysozoa</taxon>
        <taxon>Arthropoda</taxon>
        <taxon>Chelicerata</taxon>
        <taxon>Arachnida</taxon>
        <taxon>Araneae</taxon>
        <taxon>Araneomorphae</taxon>
        <taxon>Entelegynae</taxon>
        <taxon>Araneoidea</taxon>
        <taxon>Araneidae</taxon>
        <taxon>Caerostris</taxon>
    </lineage>
</organism>
<keyword evidence="2" id="KW-1133">Transmembrane helix</keyword>
<name>A0AAV4WVZ6_9ARAC</name>
<keyword evidence="3" id="KW-0732">Signal</keyword>
<feature type="signal peptide" evidence="3">
    <location>
        <begin position="1"/>
        <end position="21"/>
    </location>
</feature>
<evidence type="ECO:0000256" key="2">
    <source>
        <dbReference type="SAM" id="Phobius"/>
    </source>
</evidence>
<reference evidence="4 5" key="1">
    <citation type="submission" date="2021-06" db="EMBL/GenBank/DDBJ databases">
        <title>Caerostris darwini draft genome.</title>
        <authorList>
            <person name="Kono N."/>
            <person name="Arakawa K."/>
        </authorList>
    </citation>
    <scope>NUCLEOTIDE SEQUENCE [LARGE SCALE GENOMIC DNA]</scope>
</reference>
<keyword evidence="2" id="KW-0472">Membrane</keyword>
<protein>
    <submittedName>
        <fullName evidence="4">Uncharacterized protein</fullName>
    </submittedName>
</protein>